<reference evidence="1 2" key="1">
    <citation type="submission" date="2015-03" db="EMBL/GenBank/DDBJ databases">
        <title>Genome assembly of Sandaracinus amylolyticus DSM 53668.</title>
        <authorList>
            <person name="Sharma G."/>
            <person name="Subramanian S."/>
        </authorList>
    </citation>
    <scope>NUCLEOTIDE SEQUENCE [LARGE SCALE GENOMIC DNA]</scope>
    <source>
        <strain evidence="1 2">DSM 53668</strain>
    </source>
</reference>
<sequence>MLGAALLGAALLGAALLAPARVPWRAFVAGRARLAERASSSRCCDRTLPRSREWLVDASIDVCRATA</sequence>
<dbReference type="EMBL" id="CP011125">
    <property type="protein sequence ID" value="AKF08604.1"/>
    <property type="molecule type" value="Genomic_DNA"/>
</dbReference>
<evidence type="ECO:0000313" key="2">
    <source>
        <dbReference type="Proteomes" id="UP000034883"/>
    </source>
</evidence>
<organism evidence="1 2">
    <name type="scientific">Sandaracinus amylolyticus</name>
    <dbReference type="NCBI Taxonomy" id="927083"/>
    <lineage>
        <taxon>Bacteria</taxon>
        <taxon>Pseudomonadati</taxon>
        <taxon>Myxococcota</taxon>
        <taxon>Polyangia</taxon>
        <taxon>Polyangiales</taxon>
        <taxon>Sandaracinaceae</taxon>
        <taxon>Sandaracinus</taxon>
    </lineage>
</organism>
<evidence type="ECO:0000313" key="1">
    <source>
        <dbReference type="EMBL" id="AKF08604.1"/>
    </source>
</evidence>
<gene>
    <name evidence="1" type="ORF">DB32_005753</name>
</gene>
<keyword evidence="2" id="KW-1185">Reference proteome</keyword>
<name>A0A0F6SGF5_9BACT</name>
<proteinExistence type="predicted"/>
<protein>
    <submittedName>
        <fullName evidence="1">Uncharacterized protein</fullName>
    </submittedName>
</protein>
<dbReference type="KEGG" id="samy:DB32_005753"/>
<accession>A0A0F6SGF5</accession>
<dbReference type="Proteomes" id="UP000034883">
    <property type="component" value="Chromosome"/>
</dbReference>
<dbReference type="AlphaFoldDB" id="A0A0F6SGF5"/>